<gene>
    <name evidence="1" type="ORF">SAMN05421806_105227</name>
</gene>
<keyword evidence="2" id="KW-1185">Reference proteome</keyword>
<proteinExistence type="predicted"/>
<evidence type="ECO:0000313" key="1">
    <source>
        <dbReference type="EMBL" id="SDK19322.1"/>
    </source>
</evidence>
<dbReference type="Proteomes" id="UP000199155">
    <property type="component" value="Unassembled WGS sequence"/>
</dbReference>
<protein>
    <recommendedName>
        <fullName evidence="3">DUF4177 domain-containing protein</fullName>
    </recommendedName>
</protein>
<evidence type="ECO:0000313" key="2">
    <source>
        <dbReference type="Proteomes" id="UP000199155"/>
    </source>
</evidence>
<accession>A0A1G8ZW09</accession>
<dbReference type="RefSeq" id="WP_093610434.1">
    <property type="nucleotide sequence ID" value="NZ_FNFF01000005.1"/>
</dbReference>
<evidence type="ECO:0008006" key="3">
    <source>
        <dbReference type="Google" id="ProtNLM"/>
    </source>
</evidence>
<dbReference type="Pfam" id="PF13783">
    <property type="entry name" value="DUF4177"/>
    <property type="match status" value="1"/>
</dbReference>
<dbReference type="EMBL" id="FNFF01000005">
    <property type="protein sequence ID" value="SDK19322.1"/>
    <property type="molecule type" value="Genomic_DNA"/>
</dbReference>
<sequence length="63" mass="7168">MATQWEHKVLKYKLGMKGFDYEQIERDLNELGREGWEAVSTMAPSWGAGQAIEIVVFVKRPAA</sequence>
<reference evidence="1 2" key="1">
    <citation type="submission" date="2016-10" db="EMBL/GenBank/DDBJ databases">
        <authorList>
            <person name="de Groot N.N."/>
        </authorList>
    </citation>
    <scope>NUCLEOTIDE SEQUENCE [LARGE SCALE GENOMIC DNA]</scope>
    <source>
        <strain evidence="1 2">CGMCC 4.5727</strain>
    </source>
</reference>
<name>A0A1G8ZW09_9ACTN</name>
<dbReference type="InterPro" id="IPR025234">
    <property type="entry name" value="YjzH-like"/>
</dbReference>
<dbReference type="AlphaFoldDB" id="A0A1G8ZW09"/>
<organism evidence="1 2">
    <name type="scientific">Streptomyces indicus</name>
    <dbReference type="NCBI Taxonomy" id="417292"/>
    <lineage>
        <taxon>Bacteria</taxon>
        <taxon>Bacillati</taxon>
        <taxon>Actinomycetota</taxon>
        <taxon>Actinomycetes</taxon>
        <taxon>Kitasatosporales</taxon>
        <taxon>Streptomycetaceae</taxon>
        <taxon>Streptomyces</taxon>
    </lineage>
</organism>
<dbReference type="OrthoDB" id="3577415at2"/>